<organism evidence="3 4">
    <name type="scientific">[Lactobacillus] rogosae</name>
    <dbReference type="NCBI Taxonomy" id="706562"/>
    <lineage>
        <taxon>Bacteria</taxon>
        <taxon>Bacillati</taxon>
        <taxon>Bacillota</taxon>
        <taxon>Clostridia</taxon>
        <taxon>Lachnospirales</taxon>
        <taxon>Lachnospiraceae</taxon>
        <taxon>Lachnospira</taxon>
    </lineage>
</organism>
<accession>A0ABV1BXP6</accession>
<gene>
    <name evidence="3" type="ORF">WMO14_11605</name>
</gene>
<evidence type="ECO:0000256" key="1">
    <source>
        <dbReference type="SAM" id="Phobius"/>
    </source>
</evidence>
<proteinExistence type="predicted"/>
<dbReference type="RefSeq" id="WP_055177565.1">
    <property type="nucleotide sequence ID" value="NZ_DAWCMB010000155.1"/>
</dbReference>
<feature type="domain" description="Prepilin type IV endopeptidase peptidase" evidence="2">
    <location>
        <begin position="6"/>
        <end position="114"/>
    </location>
</feature>
<feature type="transmembrane region" description="Helical" evidence="1">
    <location>
        <begin position="132"/>
        <end position="155"/>
    </location>
</feature>
<dbReference type="EMBL" id="JBBMER010000009">
    <property type="protein sequence ID" value="MEQ2380506.1"/>
    <property type="molecule type" value="Genomic_DNA"/>
</dbReference>
<feature type="transmembrane region" description="Helical" evidence="1">
    <location>
        <begin position="87"/>
        <end position="120"/>
    </location>
</feature>
<dbReference type="Gene3D" id="1.20.120.1220">
    <property type="match status" value="1"/>
</dbReference>
<keyword evidence="1" id="KW-0812">Transmembrane</keyword>
<evidence type="ECO:0000313" key="3">
    <source>
        <dbReference type="EMBL" id="MEQ2380506.1"/>
    </source>
</evidence>
<sequence length="156" mass="17048">MLKTLYLIIWLAAMSYADIKRRKINIISIVVMGAGIIMLHLADVIDGSELELHLLIRDYYIPAVIIGAGLYIIARITHITGEADAIVIAYITVLTGMYITIQTVLLSMFLIIIAGGTLIAGGRMKLRTSMPYIPFLLVSLVCCVIGGGTILRTLLQ</sequence>
<feature type="transmembrane region" description="Helical" evidence="1">
    <location>
        <begin position="59"/>
        <end position="81"/>
    </location>
</feature>
<evidence type="ECO:0000313" key="4">
    <source>
        <dbReference type="Proteomes" id="UP001442364"/>
    </source>
</evidence>
<dbReference type="InterPro" id="IPR000045">
    <property type="entry name" value="Prepilin_IV_endopep_pep"/>
</dbReference>
<dbReference type="Pfam" id="PF01478">
    <property type="entry name" value="Peptidase_A24"/>
    <property type="match status" value="1"/>
</dbReference>
<feature type="transmembrane region" description="Helical" evidence="1">
    <location>
        <begin position="27"/>
        <end position="47"/>
    </location>
</feature>
<keyword evidence="1" id="KW-1133">Transmembrane helix</keyword>
<evidence type="ECO:0000259" key="2">
    <source>
        <dbReference type="Pfam" id="PF01478"/>
    </source>
</evidence>
<reference evidence="3 4" key="1">
    <citation type="submission" date="2024-03" db="EMBL/GenBank/DDBJ databases">
        <title>Human intestinal bacterial collection.</title>
        <authorList>
            <person name="Pauvert C."/>
            <person name="Hitch T.C.A."/>
            <person name="Clavel T."/>
        </authorList>
    </citation>
    <scope>NUCLEOTIDE SEQUENCE [LARGE SCALE GENOMIC DNA]</scope>
    <source>
        <strain evidence="3 4">CLA-AA-H255</strain>
    </source>
</reference>
<name>A0ABV1BXP6_9FIRM</name>
<protein>
    <recommendedName>
        <fullName evidence="2">Prepilin type IV endopeptidase peptidase domain-containing protein</fullName>
    </recommendedName>
</protein>
<dbReference type="Proteomes" id="UP001442364">
    <property type="component" value="Unassembled WGS sequence"/>
</dbReference>
<comment type="caution">
    <text evidence="3">The sequence shown here is derived from an EMBL/GenBank/DDBJ whole genome shotgun (WGS) entry which is preliminary data.</text>
</comment>
<keyword evidence="1" id="KW-0472">Membrane</keyword>
<keyword evidence="4" id="KW-1185">Reference proteome</keyword>